<accession>A0AAN8J9J5</accession>
<evidence type="ECO:0000313" key="5">
    <source>
        <dbReference type="Proteomes" id="UP001347796"/>
    </source>
</evidence>
<dbReference type="PANTHER" id="PTHR20966:SF2">
    <property type="entry name" value="ANKYRIN REPEAT AND SOCS BOX PROTEIN 17"/>
    <property type="match status" value="1"/>
</dbReference>
<gene>
    <name evidence="4" type="ORF">SNE40_016595</name>
</gene>
<keyword evidence="2" id="KW-0040">ANK repeat</keyword>
<sequence>MQQPRHNRKPRGRFNQKSTFILDNFNQWVKTLDKEKKCKKSKAELGQMRLALAAFINGLADLHRTSMKKSAGQSCCLRSIHDKIYIALRLCYELDLKSRNTPRKLIQEILVCEGNLYSIFSIFSLCHVTMEFPSFNINSFSLYPGLTASTFKDKVVPAFKYYCQCLIPTIDSEIYISDSIRLETFINRPIDESFITVSPLKAAAMMKDPQLVSMLLDFGADPSLRMGEDDSENSSPLGYIICYLNSYCALTKYSKFDGSIFKQALECFHFMTKVVTNIQIKENQLQWNQEDHCKNTIENIFTVHPLLASYINLDKFKQPSSLQQLSSTVIRKAIIKYSCDILHNSIEYLPIPQLLKRFLSLD</sequence>
<evidence type="ECO:0000256" key="2">
    <source>
        <dbReference type="ARBA" id="ARBA00023043"/>
    </source>
</evidence>
<protein>
    <recommendedName>
        <fullName evidence="3">SOCS box domain-containing protein</fullName>
    </recommendedName>
</protein>
<dbReference type="SMART" id="SM00969">
    <property type="entry name" value="SOCS_box"/>
    <property type="match status" value="1"/>
</dbReference>
<keyword evidence="1" id="KW-0833">Ubl conjugation pathway</keyword>
<dbReference type="InterPro" id="IPR001496">
    <property type="entry name" value="SOCS_box"/>
</dbReference>
<keyword evidence="5" id="KW-1185">Reference proteome</keyword>
<reference evidence="4 5" key="1">
    <citation type="submission" date="2024-01" db="EMBL/GenBank/DDBJ databases">
        <title>The genome of the rayed Mediterranean limpet Patella caerulea (Linnaeus, 1758).</title>
        <authorList>
            <person name="Anh-Thu Weber A."/>
            <person name="Halstead-Nussloch G."/>
        </authorList>
    </citation>
    <scope>NUCLEOTIDE SEQUENCE [LARGE SCALE GENOMIC DNA]</scope>
    <source>
        <strain evidence="4">AATW-2023a</strain>
        <tissue evidence="4">Whole specimen</tissue>
    </source>
</reference>
<comment type="caution">
    <text evidence="4">The sequence shown here is derived from an EMBL/GenBank/DDBJ whole genome shotgun (WGS) entry which is preliminary data.</text>
</comment>
<evidence type="ECO:0000259" key="3">
    <source>
        <dbReference type="PROSITE" id="PS50225"/>
    </source>
</evidence>
<proteinExistence type="predicted"/>
<dbReference type="AlphaFoldDB" id="A0AAN8J9J5"/>
<evidence type="ECO:0000256" key="1">
    <source>
        <dbReference type="ARBA" id="ARBA00022786"/>
    </source>
</evidence>
<dbReference type="PROSITE" id="PS50225">
    <property type="entry name" value="SOCS"/>
    <property type="match status" value="1"/>
</dbReference>
<dbReference type="InterPro" id="IPR039147">
    <property type="entry name" value="ASB17"/>
</dbReference>
<dbReference type="PANTHER" id="PTHR20966">
    <property type="entry name" value="ANKYRIN REPEAT AND SOCS BOX PROTEIN 17"/>
    <property type="match status" value="1"/>
</dbReference>
<dbReference type="EMBL" id="JAZGQO010000011">
    <property type="protein sequence ID" value="KAK6173062.1"/>
    <property type="molecule type" value="Genomic_DNA"/>
</dbReference>
<dbReference type="Pfam" id="PF07525">
    <property type="entry name" value="SOCS_box"/>
    <property type="match status" value="1"/>
</dbReference>
<name>A0AAN8J9J5_PATCE</name>
<evidence type="ECO:0000313" key="4">
    <source>
        <dbReference type="EMBL" id="KAK6173062.1"/>
    </source>
</evidence>
<dbReference type="Proteomes" id="UP001347796">
    <property type="component" value="Unassembled WGS sequence"/>
</dbReference>
<organism evidence="4 5">
    <name type="scientific">Patella caerulea</name>
    <name type="common">Rayed Mediterranean limpet</name>
    <dbReference type="NCBI Taxonomy" id="87958"/>
    <lineage>
        <taxon>Eukaryota</taxon>
        <taxon>Metazoa</taxon>
        <taxon>Spiralia</taxon>
        <taxon>Lophotrochozoa</taxon>
        <taxon>Mollusca</taxon>
        <taxon>Gastropoda</taxon>
        <taxon>Patellogastropoda</taxon>
        <taxon>Patelloidea</taxon>
        <taxon>Patellidae</taxon>
        <taxon>Patella</taxon>
    </lineage>
</organism>
<feature type="domain" description="SOCS box" evidence="3">
    <location>
        <begin position="306"/>
        <end position="362"/>
    </location>
</feature>